<dbReference type="AlphaFoldDB" id="A0A559KFP0"/>
<organism evidence="2 3">
    <name type="scientific">Paenibacillus cremeus</name>
    <dbReference type="NCBI Taxonomy" id="2163881"/>
    <lineage>
        <taxon>Bacteria</taxon>
        <taxon>Bacillati</taxon>
        <taxon>Bacillota</taxon>
        <taxon>Bacilli</taxon>
        <taxon>Bacillales</taxon>
        <taxon>Paenibacillaceae</taxon>
        <taxon>Paenibacillus</taxon>
    </lineage>
</organism>
<feature type="transmembrane region" description="Helical" evidence="1">
    <location>
        <begin position="122"/>
        <end position="138"/>
    </location>
</feature>
<dbReference type="RefSeq" id="WP_144844310.1">
    <property type="nucleotide sequence ID" value="NZ_VNJI01000005.1"/>
</dbReference>
<evidence type="ECO:0000313" key="2">
    <source>
        <dbReference type="EMBL" id="TVY10918.1"/>
    </source>
</evidence>
<evidence type="ECO:0000256" key="1">
    <source>
        <dbReference type="SAM" id="Phobius"/>
    </source>
</evidence>
<keyword evidence="1" id="KW-0812">Transmembrane</keyword>
<dbReference type="OrthoDB" id="9776737at2"/>
<proteinExistence type="predicted"/>
<feature type="transmembrane region" description="Helical" evidence="1">
    <location>
        <begin position="167"/>
        <end position="189"/>
    </location>
</feature>
<feature type="transmembrane region" description="Helical" evidence="1">
    <location>
        <begin position="344"/>
        <end position="364"/>
    </location>
</feature>
<dbReference type="EMBL" id="VNJI01000005">
    <property type="protein sequence ID" value="TVY10918.1"/>
    <property type="molecule type" value="Genomic_DNA"/>
</dbReference>
<comment type="caution">
    <text evidence="2">The sequence shown here is derived from an EMBL/GenBank/DDBJ whole genome shotgun (WGS) entry which is preliminary data.</text>
</comment>
<feature type="transmembrane region" description="Helical" evidence="1">
    <location>
        <begin position="272"/>
        <end position="291"/>
    </location>
</feature>
<feature type="transmembrane region" description="Helical" evidence="1">
    <location>
        <begin position="92"/>
        <end position="110"/>
    </location>
</feature>
<feature type="transmembrane region" description="Helical" evidence="1">
    <location>
        <begin position="233"/>
        <end position="252"/>
    </location>
</feature>
<feature type="transmembrane region" description="Helical" evidence="1">
    <location>
        <begin position="144"/>
        <end position="160"/>
    </location>
</feature>
<feature type="transmembrane region" description="Helical" evidence="1">
    <location>
        <begin position="379"/>
        <end position="398"/>
    </location>
</feature>
<keyword evidence="1" id="KW-1133">Transmembrane helix</keyword>
<protein>
    <recommendedName>
        <fullName evidence="4">DUF2029 domain-containing protein</fullName>
    </recommendedName>
</protein>
<feature type="transmembrane region" description="Helical" evidence="1">
    <location>
        <begin position="201"/>
        <end position="221"/>
    </location>
</feature>
<name>A0A559KFP0_9BACL</name>
<dbReference type="Proteomes" id="UP000317036">
    <property type="component" value="Unassembled WGS sequence"/>
</dbReference>
<keyword evidence="1" id="KW-0472">Membrane</keyword>
<accession>A0A559KFP0</accession>
<gene>
    <name evidence="2" type="ORF">FPZ49_05420</name>
</gene>
<evidence type="ECO:0000313" key="3">
    <source>
        <dbReference type="Proteomes" id="UP000317036"/>
    </source>
</evidence>
<reference evidence="2 3" key="1">
    <citation type="submission" date="2019-07" db="EMBL/GenBank/DDBJ databases">
        <authorList>
            <person name="Kim J."/>
        </authorList>
    </citation>
    <scope>NUCLEOTIDE SEQUENCE [LARGE SCALE GENOMIC DNA]</scope>
    <source>
        <strain evidence="2 3">JC52</strain>
    </source>
</reference>
<evidence type="ECO:0008006" key="4">
    <source>
        <dbReference type="Google" id="ProtNLM"/>
    </source>
</evidence>
<sequence length="417" mass="48320">MFTLINKIKLTRKQLILFLLLSIFVKLAITFTTKGFQGDLDFWRLWMEDLGAYQLGGIYTHDDSVNYPPMFLTVLWVFHTFVKHVTIYSVKLPVLIFDLLAVLLMMYVFRKLKLTDSQHRKLILYLLFSPVLLFISSVWGQIDFVHSALMCLAIIALPYLPFGSGLLFALALLTKLQAIVIAPVFALFLLQQLRQSNVRCVWSYISGFLLPWLLFSVYFILNFSFVAFIQHSYMSAVGYFPYVSLYAMNIWFHVFGVAPETLDTQYMLPHLTYRAFGFGLLALFTAYSIYYLTSFKQYSLNTLLKSGLILSFSFYMLPTEIHDRYIIPSVVLLVMVAFFERKRVWFVLMLGLDLASLVGIAIFLKHTKYPWLDQLGTKVPYVFIAMFVTVIIITWNELHAEKRKLMPSDDAVIIAHN</sequence>
<keyword evidence="3" id="KW-1185">Reference proteome</keyword>